<sequence length="327" mass="36528">MWQWPLKEMVSLPIVEKMSPAELSLLIRDLLTDVLMCKEAWPFGEKGNEKIARILLGNEDKSYNFFVGYIGVRAHPWKYREKDAPSGFSDEYTPINLRGVVIYFSQIVSNDLNNISVISDISISVSFDDQTHMRNLVEVMLSEVVGCEEHPFNSGDKKQDETTLVVTIITEKLSACRLGIPIEGRNYPSVVVTDIAKIVTSVLFVGYLVEAALLDPIIVECRAEDAPPAIMVTEIATCPGGTITPQRYHCMLLLRMEVVNHLLHLIFSSLGGGIQKQKNGYFLNLLQEGFLSGIQIVFVLLSLSLALKGPLKEVAVLSMNWVMFNSF</sequence>
<gene>
    <name evidence="1" type="ORF">V6N11_001580</name>
</gene>
<evidence type="ECO:0000313" key="2">
    <source>
        <dbReference type="Proteomes" id="UP001396334"/>
    </source>
</evidence>
<organism evidence="1 2">
    <name type="scientific">Hibiscus sabdariffa</name>
    <name type="common">roselle</name>
    <dbReference type="NCBI Taxonomy" id="183260"/>
    <lineage>
        <taxon>Eukaryota</taxon>
        <taxon>Viridiplantae</taxon>
        <taxon>Streptophyta</taxon>
        <taxon>Embryophyta</taxon>
        <taxon>Tracheophyta</taxon>
        <taxon>Spermatophyta</taxon>
        <taxon>Magnoliopsida</taxon>
        <taxon>eudicotyledons</taxon>
        <taxon>Gunneridae</taxon>
        <taxon>Pentapetalae</taxon>
        <taxon>rosids</taxon>
        <taxon>malvids</taxon>
        <taxon>Malvales</taxon>
        <taxon>Malvaceae</taxon>
        <taxon>Malvoideae</taxon>
        <taxon>Hibiscus</taxon>
    </lineage>
</organism>
<evidence type="ECO:0000313" key="1">
    <source>
        <dbReference type="EMBL" id="KAK9018610.1"/>
    </source>
</evidence>
<name>A0ABR2S041_9ROSI</name>
<reference evidence="1 2" key="1">
    <citation type="journal article" date="2024" name="G3 (Bethesda)">
        <title>Genome assembly of Hibiscus sabdariffa L. provides insights into metabolisms of medicinal natural products.</title>
        <authorList>
            <person name="Kim T."/>
        </authorList>
    </citation>
    <scope>NUCLEOTIDE SEQUENCE [LARGE SCALE GENOMIC DNA]</scope>
    <source>
        <strain evidence="1">TK-2024</strain>
        <tissue evidence="1">Old leaves</tissue>
    </source>
</reference>
<dbReference type="Proteomes" id="UP001396334">
    <property type="component" value="Unassembled WGS sequence"/>
</dbReference>
<protein>
    <submittedName>
        <fullName evidence="1">Uncharacterized protein</fullName>
    </submittedName>
</protein>
<accession>A0ABR2S041</accession>
<proteinExistence type="predicted"/>
<keyword evidence="2" id="KW-1185">Reference proteome</keyword>
<comment type="caution">
    <text evidence="1">The sequence shown here is derived from an EMBL/GenBank/DDBJ whole genome shotgun (WGS) entry which is preliminary data.</text>
</comment>
<dbReference type="EMBL" id="JBBPBN010000019">
    <property type="protein sequence ID" value="KAK9018610.1"/>
    <property type="molecule type" value="Genomic_DNA"/>
</dbReference>